<dbReference type="AlphaFoldDB" id="A0A5J4QTQ0"/>
<gene>
    <name evidence="1" type="ORF">EZS27_026089</name>
</gene>
<name>A0A5J4QTQ0_9ZZZZ</name>
<proteinExistence type="predicted"/>
<dbReference type="EMBL" id="SNRY01002538">
    <property type="protein sequence ID" value="KAA6324599.1"/>
    <property type="molecule type" value="Genomic_DNA"/>
</dbReference>
<protein>
    <submittedName>
        <fullName evidence="1">Uncharacterized protein</fullName>
    </submittedName>
</protein>
<organism evidence="1">
    <name type="scientific">termite gut metagenome</name>
    <dbReference type="NCBI Taxonomy" id="433724"/>
    <lineage>
        <taxon>unclassified sequences</taxon>
        <taxon>metagenomes</taxon>
        <taxon>organismal metagenomes</taxon>
    </lineage>
</organism>
<reference evidence="1" key="1">
    <citation type="submission" date="2019-03" db="EMBL/GenBank/DDBJ databases">
        <title>Single cell metagenomics reveals metabolic interactions within the superorganism composed of flagellate Streblomastix strix and complex community of Bacteroidetes bacteria on its surface.</title>
        <authorList>
            <person name="Treitli S.C."/>
            <person name="Kolisko M."/>
            <person name="Husnik F."/>
            <person name="Keeling P."/>
            <person name="Hampl V."/>
        </authorList>
    </citation>
    <scope>NUCLEOTIDE SEQUENCE</scope>
    <source>
        <strain evidence="1">STM</strain>
    </source>
</reference>
<accession>A0A5J4QTQ0</accession>
<comment type="caution">
    <text evidence="1">The sequence shown here is derived from an EMBL/GenBank/DDBJ whole genome shotgun (WGS) entry which is preliminary data.</text>
</comment>
<evidence type="ECO:0000313" key="1">
    <source>
        <dbReference type="EMBL" id="KAA6324599.1"/>
    </source>
</evidence>
<sequence>MIQMKKLLLLSMLVLSALVGCEKEDSVVLPKYPIDPFTYPSEFKRNTFHVIPPDGKTERWILIQSWTGSDWEVTASKDTMRFEEQEIHSQYYFPYMERYCIIGGKYYYFIQNSDYINLDSYPTRFYHNGTDETRSKLIMCTDPPGDFAKPLIKRYSNIDYIE</sequence>
<dbReference type="PROSITE" id="PS51257">
    <property type="entry name" value="PROKAR_LIPOPROTEIN"/>
    <property type="match status" value="1"/>
</dbReference>